<dbReference type="SMART" id="SM00316">
    <property type="entry name" value="S1"/>
    <property type="match status" value="3"/>
</dbReference>
<dbReference type="AlphaFoldDB" id="A0A804UJZ5"/>
<dbReference type="Gene3D" id="2.40.50.140">
    <property type="entry name" value="Nucleic acid-binding proteins"/>
    <property type="match status" value="3"/>
</dbReference>
<dbReference type="CDD" id="cd04465">
    <property type="entry name" value="S1_RPS1_repeat_ec2_hs2"/>
    <property type="match status" value="1"/>
</dbReference>
<keyword evidence="2" id="KW-0689">Ribosomal protein</keyword>
<proteinExistence type="evidence at protein level"/>
<sequence length="321" mass="34655">MASLAQHVAGLPCPPLSGASRRRPAAQRRPPSALVCGTYALTKDERERERMRQVFDDASERCRTAPMEGVAFSPDDLDTAVESTDIDTEIGSLIKGTVFMTTSNGAYIDIQSKSTAFLPLDEACLLDIDNVEEAGIRPGLVEEFMIIDENPGDETLILSLQAIQQELAWERCRQLQAEDVVVTGKVIGGNKGGVVALVDGLKGFVPFSQVSSKTTAEELLEKELPLKFVEVDEEQGRLVLSNRKAMADSQAQLGIGSVVLGTVESLKPYGAFIDIGGINGLLHVSQISHDRVADISTVLQPGDTLKVMILSHDRERGYGSC</sequence>
<dbReference type="Proteomes" id="UP000007305">
    <property type="component" value="Chromosome 9"/>
</dbReference>
<feature type="domain" description="S1 motif" evidence="5">
    <location>
        <begin position="91"/>
        <end position="161"/>
    </location>
</feature>
<keyword evidence="3" id="KW-0687">Ribonucleoprotein</keyword>
<evidence type="ECO:0007829" key="8">
    <source>
        <dbReference type="PeptideAtlas" id="A0A804UJZ5"/>
    </source>
</evidence>
<dbReference type="FunFam" id="2.40.50.140:FF:000102">
    <property type="entry name" value="30S ribosomal protein S1"/>
    <property type="match status" value="1"/>
</dbReference>
<gene>
    <name evidence="6" type="primary">LOC100283777</name>
</gene>
<dbReference type="OrthoDB" id="412781at2759"/>
<feature type="domain" description="S1 motif" evidence="5">
    <location>
        <begin position="179"/>
        <end position="243"/>
    </location>
</feature>
<accession>A0A804UJZ5</accession>
<feature type="domain" description="S1 motif" evidence="5">
    <location>
        <begin position="256"/>
        <end position="321"/>
    </location>
</feature>
<keyword evidence="8" id="KW-1267">Proteomics identification</keyword>
<dbReference type="PANTHER" id="PTHR10724:SF7">
    <property type="entry name" value="SMALL RIBOSOMAL SUBUNIT PROTEIN BS1C"/>
    <property type="match status" value="1"/>
</dbReference>
<dbReference type="EnsemblPlants" id="Zm00001eb395590_T003">
    <property type="protein sequence ID" value="Zm00001eb395590_P003"/>
    <property type="gene ID" value="Zm00001eb395590"/>
</dbReference>
<dbReference type="InterPro" id="IPR003029">
    <property type="entry name" value="S1_domain"/>
</dbReference>
<dbReference type="GO" id="GO:0003676">
    <property type="term" value="F:nucleic acid binding"/>
    <property type="evidence" value="ECO:0007669"/>
    <property type="project" value="InterPro"/>
</dbReference>
<dbReference type="Pfam" id="PF00575">
    <property type="entry name" value="S1"/>
    <property type="match status" value="2"/>
</dbReference>
<dbReference type="InterPro" id="IPR050437">
    <property type="entry name" value="Ribos_protein_bS1-like"/>
</dbReference>
<dbReference type="PANTHER" id="PTHR10724">
    <property type="entry name" value="30S RIBOSOMAL PROTEIN S1"/>
    <property type="match status" value="1"/>
</dbReference>
<keyword evidence="7" id="KW-1185">Reference proteome</keyword>
<dbReference type="Gramene" id="Zm00001eb395590_T003">
    <property type="protein sequence ID" value="Zm00001eb395590_P003"/>
    <property type="gene ID" value="Zm00001eb395590"/>
</dbReference>
<dbReference type="GO" id="GO:0005840">
    <property type="term" value="C:ribosome"/>
    <property type="evidence" value="ECO:0007669"/>
    <property type="project" value="UniProtKB-KW"/>
</dbReference>
<evidence type="ECO:0000313" key="6">
    <source>
        <dbReference type="EnsemblPlants" id="Zm00001eb395590_P003"/>
    </source>
</evidence>
<feature type="region of interest" description="Disordered" evidence="4">
    <location>
        <begin position="12"/>
        <end position="31"/>
    </location>
</feature>
<comment type="similarity">
    <text evidence="1">Belongs to the bacterial ribosomal protein bS1 family.</text>
</comment>
<dbReference type="SUPFAM" id="SSF50249">
    <property type="entry name" value="Nucleic acid-binding proteins"/>
    <property type="match status" value="3"/>
</dbReference>
<dbReference type="FunFam" id="2.40.50.140:FF:000162">
    <property type="entry name" value="30S ribosomal protein S1, chloroplastic"/>
    <property type="match status" value="1"/>
</dbReference>
<evidence type="ECO:0000256" key="3">
    <source>
        <dbReference type="ARBA" id="ARBA00023274"/>
    </source>
</evidence>
<reference evidence="7" key="1">
    <citation type="journal article" date="2009" name="Science">
        <title>The B73 maize genome: complexity, diversity, and dynamics.</title>
        <authorList>
            <person name="Schnable P.S."/>
            <person name="Ware D."/>
            <person name="Fulton R.S."/>
            <person name="Stein J.C."/>
            <person name="Wei F."/>
            <person name="Pasternak S."/>
            <person name="Liang C."/>
            <person name="Zhang J."/>
            <person name="Fulton L."/>
            <person name="Graves T.A."/>
            <person name="Minx P."/>
            <person name="Reily A.D."/>
            <person name="Courtney L."/>
            <person name="Kruchowski S.S."/>
            <person name="Tomlinson C."/>
            <person name="Strong C."/>
            <person name="Delehaunty K."/>
            <person name="Fronick C."/>
            <person name="Courtney B."/>
            <person name="Rock S.M."/>
            <person name="Belter E."/>
            <person name="Du F."/>
            <person name="Kim K."/>
            <person name="Abbott R.M."/>
            <person name="Cotton M."/>
            <person name="Levy A."/>
            <person name="Marchetto P."/>
            <person name="Ochoa K."/>
            <person name="Jackson S.M."/>
            <person name="Gillam B."/>
            <person name="Chen W."/>
            <person name="Yan L."/>
            <person name="Higginbotham J."/>
            <person name="Cardenas M."/>
            <person name="Waligorski J."/>
            <person name="Applebaum E."/>
            <person name="Phelps L."/>
            <person name="Falcone J."/>
            <person name="Kanchi K."/>
            <person name="Thane T."/>
            <person name="Scimone A."/>
            <person name="Thane N."/>
            <person name="Henke J."/>
            <person name="Wang T."/>
            <person name="Ruppert J."/>
            <person name="Shah N."/>
            <person name="Rotter K."/>
            <person name="Hodges J."/>
            <person name="Ingenthron E."/>
            <person name="Cordes M."/>
            <person name="Kohlberg S."/>
            <person name="Sgro J."/>
            <person name="Delgado B."/>
            <person name="Mead K."/>
            <person name="Chinwalla A."/>
            <person name="Leonard S."/>
            <person name="Crouse K."/>
            <person name="Collura K."/>
            <person name="Kudrna D."/>
            <person name="Currie J."/>
            <person name="He R."/>
            <person name="Angelova A."/>
            <person name="Rajasekar S."/>
            <person name="Mueller T."/>
            <person name="Lomeli R."/>
            <person name="Scara G."/>
            <person name="Ko A."/>
            <person name="Delaney K."/>
            <person name="Wissotski M."/>
            <person name="Lopez G."/>
            <person name="Campos D."/>
            <person name="Braidotti M."/>
            <person name="Ashley E."/>
            <person name="Golser W."/>
            <person name="Kim H."/>
            <person name="Lee S."/>
            <person name="Lin J."/>
            <person name="Dujmic Z."/>
            <person name="Kim W."/>
            <person name="Talag J."/>
            <person name="Zuccolo A."/>
            <person name="Fan C."/>
            <person name="Sebastian A."/>
            <person name="Kramer M."/>
            <person name="Spiegel L."/>
            <person name="Nascimento L."/>
            <person name="Zutavern T."/>
            <person name="Miller B."/>
            <person name="Ambroise C."/>
            <person name="Muller S."/>
            <person name="Spooner W."/>
            <person name="Narechania A."/>
            <person name="Ren L."/>
            <person name="Wei S."/>
            <person name="Kumari S."/>
            <person name="Faga B."/>
            <person name="Levy M.J."/>
            <person name="McMahan L."/>
            <person name="Van Buren P."/>
            <person name="Vaughn M.W."/>
            <person name="Ying K."/>
            <person name="Yeh C.-T."/>
            <person name="Emrich S.J."/>
            <person name="Jia Y."/>
            <person name="Kalyanaraman A."/>
            <person name="Hsia A.-P."/>
            <person name="Barbazuk W.B."/>
            <person name="Baucom R.S."/>
            <person name="Brutnell T.P."/>
            <person name="Carpita N.C."/>
            <person name="Chaparro C."/>
            <person name="Chia J.-M."/>
            <person name="Deragon J.-M."/>
            <person name="Estill J.C."/>
            <person name="Fu Y."/>
            <person name="Jeddeloh J.A."/>
            <person name="Han Y."/>
            <person name="Lee H."/>
            <person name="Li P."/>
            <person name="Lisch D.R."/>
            <person name="Liu S."/>
            <person name="Liu Z."/>
            <person name="Nagel D.H."/>
            <person name="McCann M.C."/>
            <person name="SanMiguel P."/>
            <person name="Myers A.M."/>
            <person name="Nettleton D."/>
            <person name="Nguyen J."/>
            <person name="Penning B.W."/>
            <person name="Ponnala L."/>
            <person name="Schneider K.L."/>
            <person name="Schwartz D.C."/>
            <person name="Sharma A."/>
            <person name="Soderlund C."/>
            <person name="Springer N.M."/>
            <person name="Sun Q."/>
            <person name="Wang H."/>
            <person name="Waterman M."/>
            <person name="Westerman R."/>
            <person name="Wolfgruber T.K."/>
            <person name="Yang L."/>
            <person name="Yu Y."/>
            <person name="Zhang L."/>
            <person name="Zhou S."/>
            <person name="Zhu Q."/>
            <person name="Bennetzen J.L."/>
            <person name="Dawe R.K."/>
            <person name="Jiang J."/>
            <person name="Jiang N."/>
            <person name="Presting G.G."/>
            <person name="Wessler S.R."/>
            <person name="Aluru S."/>
            <person name="Martienssen R.A."/>
            <person name="Clifton S.W."/>
            <person name="McCombie W.R."/>
            <person name="Wing R.A."/>
            <person name="Wilson R.K."/>
        </authorList>
    </citation>
    <scope>NUCLEOTIDE SEQUENCE [LARGE SCALE GENOMIC DNA]</scope>
    <source>
        <strain evidence="7">cv. B73</strain>
    </source>
</reference>
<dbReference type="PROSITE" id="PS50126">
    <property type="entry name" value="S1"/>
    <property type="match status" value="3"/>
</dbReference>
<dbReference type="GO" id="GO:1990904">
    <property type="term" value="C:ribonucleoprotein complex"/>
    <property type="evidence" value="ECO:0007669"/>
    <property type="project" value="UniProtKB-KW"/>
</dbReference>
<protein>
    <recommendedName>
        <fullName evidence="5">S1 motif domain-containing protein</fullName>
    </recommendedName>
</protein>
<dbReference type="InterPro" id="IPR012340">
    <property type="entry name" value="NA-bd_OB-fold"/>
</dbReference>
<evidence type="ECO:0000313" key="7">
    <source>
        <dbReference type="Proteomes" id="UP000007305"/>
    </source>
</evidence>
<evidence type="ECO:0000256" key="4">
    <source>
        <dbReference type="SAM" id="MobiDB-lite"/>
    </source>
</evidence>
<evidence type="ECO:0000256" key="2">
    <source>
        <dbReference type="ARBA" id="ARBA00022980"/>
    </source>
</evidence>
<evidence type="ECO:0000259" key="5">
    <source>
        <dbReference type="PROSITE" id="PS50126"/>
    </source>
</evidence>
<evidence type="ECO:0000256" key="1">
    <source>
        <dbReference type="ARBA" id="ARBA00006767"/>
    </source>
</evidence>
<reference evidence="6" key="3">
    <citation type="submission" date="2021-05" db="UniProtKB">
        <authorList>
            <consortium name="EnsemblPlants"/>
        </authorList>
    </citation>
    <scope>IDENTIFICATION</scope>
    <source>
        <strain evidence="6">cv. B73</strain>
    </source>
</reference>
<name>A0A804UJZ5_MAIZE</name>
<reference evidence="6" key="2">
    <citation type="submission" date="2019-07" db="EMBL/GenBank/DDBJ databases">
        <authorList>
            <person name="Seetharam A."/>
            <person name="Woodhouse M."/>
            <person name="Cannon E."/>
        </authorList>
    </citation>
    <scope>NUCLEOTIDE SEQUENCE [LARGE SCALE GENOMIC DNA]</scope>
    <source>
        <strain evidence="6">cv. B73</strain>
    </source>
</reference>
<organism evidence="6 7">
    <name type="scientific">Zea mays</name>
    <name type="common">Maize</name>
    <dbReference type="NCBI Taxonomy" id="4577"/>
    <lineage>
        <taxon>Eukaryota</taxon>
        <taxon>Viridiplantae</taxon>
        <taxon>Streptophyta</taxon>
        <taxon>Embryophyta</taxon>
        <taxon>Tracheophyta</taxon>
        <taxon>Spermatophyta</taxon>
        <taxon>Magnoliopsida</taxon>
        <taxon>Liliopsida</taxon>
        <taxon>Poales</taxon>
        <taxon>Poaceae</taxon>
        <taxon>PACMAD clade</taxon>
        <taxon>Panicoideae</taxon>
        <taxon>Andropogonodae</taxon>
        <taxon>Andropogoneae</taxon>
        <taxon>Tripsacinae</taxon>
        <taxon>Zea</taxon>
    </lineage>
</organism>